<dbReference type="KEGG" id="goe:100904304"/>
<feature type="transmembrane region" description="Helical" evidence="10">
    <location>
        <begin position="87"/>
        <end position="112"/>
    </location>
</feature>
<evidence type="ECO:0000256" key="6">
    <source>
        <dbReference type="ARBA" id="ARBA00022927"/>
    </source>
</evidence>
<name>A0AAJ6VVU2_9ACAR</name>
<evidence type="ECO:0000256" key="10">
    <source>
        <dbReference type="SAM" id="Phobius"/>
    </source>
</evidence>
<evidence type="ECO:0000256" key="7">
    <source>
        <dbReference type="ARBA" id="ARBA00022989"/>
    </source>
</evidence>
<accession>A0AAJ6VVU2</accession>
<dbReference type="GO" id="GO:0006886">
    <property type="term" value="P:intracellular protein transport"/>
    <property type="evidence" value="ECO:0007669"/>
    <property type="project" value="InterPro"/>
</dbReference>
<organism evidence="11 12">
    <name type="scientific">Galendromus occidentalis</name>
    <name type="common">western predatory mite</name>
    <dbReference type="NCBI Taxonomy" id="34638"/>
    <lineage>
        <taxon>Eukaryota</taxon>
        <taxon>Metazoa</taxon>
        <taxon>Ecdysozoa</taxon>
        <taxon>Arthropoda</taxon>
        <taxon>Chelicerata</taxon>
        <taxon>Arachnida</taxon>
        <taxon>Acari</taxon>
        <taxon>Parasitiformes</taxon>
        <taxon>Mesostigmata</taxon>
        <taxon>Gamasina</taxon>
        <taxon>Phytoseioidea</taxon>
        <taxon>Phytoseiidae</taxon>
        <taxon>Typhlodrominae</taxon>
        <taxon>Galendromus</taxon>
    </lineage>
</organism>
<dbReference type="NCBIfam" id="TIGR00327">
    <property type="entry name" value="secE_euk_arch"/>
    <property type="match status" value="1"/>
</dbReference>
<dbReference type="Proteomes" id="UP000694867">
    <property type="component" value="Unplaced"/>
</dbReference>
<sequence length="121" mass="13657">MFGSLFVESSPKAATEMTKQIVTNYVNKLLHVLQSVSLYSRSFLKAHPQLEALVDTHITKPTYTLFKSSYRFMIRCSKPSKKEYRKMAASTLTGFAIMGFIGFAVKLVHIPINNILVGPKR</sequence>
<keyword evidence="5" id="KW-0256">Endoplasmic reticulum</keyword>
<dbReference type="SUPFAM" id="SSF103456">
    <property type="entry name" value="Preprotein translocase SecE subunit"/>
    <property type="match status" value="1"/>
</dbReference>
<dbReference type="PANTHER" id="PTHR12309">
    <property type="entry name" value="SEC61 GAMMA SUBUNIT"/>
    <property type="match status" value="1"/>
</dbReference>
<evidence type="ECO:0000256" key="3">
    <source>
        <dbReference type="ARBA" id="ARBA00022448"/>
    </source>
</evidence>
<comment type="subcellular location">
    <subcellularLocation>
        <location evidence="1">Endoplasmic reticulum membrane</location>
        <topology evidence="1">Single-pass membrane protein</topology>
    </subcellularLocation>
</comment>
<keyword evidence="7 10" id="KW-1133">Transmembrane helix</keyword>
<evidence type="ECO:0000256" key="1">
    <source>
        <dbReference type="ARBA" id="ARBA00004389"/>
    </source>
</evidence>
<keyword evidence="3" id="KW-0813">Transport</keyword>
<dbReference type="Pfam" id="PF00584">
    <property type="entry name" value="SecE"/>
    <property type="match status" value="1"/>
</dbReference>
<evidence type="ECO:0000256" key="8">
    <source>
        <dbReference type="ARBA" id="ARBA00023010"/>
    </source>
</evidence>
<gene>
    <name evidence="12" type="primary">LOC100904304</name>
</gene>
<evidence type="ECO:0000256" key="9">
    <source>
        <dbReference type="ARBA" id="ARBA00023136"/>
    </source>
</evidence>
<dbReference type="GeneID" id="100904304"/>
<reference evidence="12" key="1">
    <citation type="submission" date="2025-08" db="UniProtKB">
        <authorList>
            <consortium name="RefSeq"/>
        </authorList>
    </citation>
    <scope>IDENTIFICATION</scope>
</reference>
<dbReference type="HAMAP" id="MF_00422">
    <property type="entry name" value="SecE"/>
    <property type="match status" value="1"/>
</dbReference>
<keyword evidence="9 10" id="KW-0472">Membrane</keyword>
<evidence type="ECO:0000256" key="5">
    <source>
        <dbReference type="ARBA" id="ARBA00022824"/>
    </source>
</evidence>
<dbReference type="InterPro" id="IPR023391">
    <property type="entry name" value="Prot_translocase_SecE_dom_sf"/>
</dbReference>
<keyword evidence="4 10" id="KW-0812">Transmembrane</keyword>
<dbReference type="RefSeq" id="XP_003738545.1">
    <property type="nucleotide sequence ID" value="XM_003738497.2"/>
</dbReference>
<dbReference type="InterPro" id="IPR008158">
    <property type="entry name" value="Translocase_Sec61-g"/>
</dbReference>
<proteinExistence type="inferred from homology"/>
<dbReference type="InterPro" id="IPR001901">
    <property type="entry name" value="Translocase_SecE/Sec61-g"/>
</dbReference>
<dbReference type="Gene3D" id="1.20.5.820">
    <property type="entry name" value="Preprotein translocase SecE subunit"/>
    <property type="match status" value="1"/>
</dbReference>
<dbReference type="GO" id="GO:0005789">
    <property type="term" value="C:endoplasmic reticulum membrane"/>
    <property type="evidence" value="ECO:0007669"/>
    <property type="project" value="UniProtKB-SubCell"/>
</dbReference>
<dbReference type="GO" id="GO:0008320">
    <property type="term" value="F:protein transmembrane transporter activity"/>
    <property type="evidence" value="ECO:0007669"/>
    <property type="project" value="InterPro"/>
</dbReference>
<evidence type="ECO:0000313" key="12">
    <source>
        <dbReference type="RefSeq" id="XP_003738545.1"/>
    </source>
</evidence>
<dbReference type="AlphaFoldDB" id="A0AAJ6VVU2"/>
<evidence type="ECO:0000256" key="2">
    <source>
        <dbReference type="ARBA" id="ARBA00008274"/>
    </source>
</evidence>
<keyword evidence="8" id="KW-0811">Translocation</keyword>
<keyword evidence="6" id="KW-0653">Protein transport</keyword>
<protein>
    <submittedName>
        <fullName evidence="12">Protein transport protein Sec61 subunit gamma</fullName>
    </submittedName>
</protein>
<dbReference type="GO" id="GO:0006605">
    <property type="term" value="P:protein targeting"/>
    <property type="evidence" value="ECO:0007669"/>
    <property type="project" value="InterPro"/>
</dbReference>
<evidence type="ECO:0000313" key="11">
    <source>
        <dbReference type="Proteomes" id="UP000694867"/>
    </source>
</evidence>
<comment type="similarity">
    <text evidence="2">Belongs to the SecE/SEC61-gamma family.</text>
</comment>
<evidence type="ECO:0000256" key="4">
    <source>
        <dbReference type="ARBA" id="ARBA00022692"/>
    </source>
</evidence>
<keyword evidence="11" id="KW-1185">Reference proteome</keyword>